<dbReference type="SUPFAM" id="SSF57302">
    <property type="entry name" value="Snake toxin-like"/>
    <property type="match status" value="3"/>
</dbReference>
<dbReference type="EMBL" id="JAOTOJ010000011">
    <property type="protein sequence ID" value="KAK9394462.1"/>
    <property type="molecule type" value="Genomic_DNA"/>
</dbReference>
<comment type="caution">
    <text evidence="9">The sequence shown here is derived from an EMBL/GenBank/DDBJ whole genome shotgun (WGS) entry which is preliminary data.</text>
</comment>
<protein>
    <submittedName>
        <fullName evidence="9">Phospholipase A2 inhibitor subunit gamma B-like</fullName>
    </submittedName>
</protein>
<evidence type="ECO:0000313" key="9">
    <source>
        <dbReference type="EMBL" id="KAK9394462.1"/>
    </source>
</evidence>
<evidence type="ECO:0000256" key="3">
    <source>
        <dbReference type="ARBA" id="ARBA00022525"/>
    </source>
</evidence>
<feature type="domain" description="UPAR/Ly6" evidence="7">
    <location>
        <begin position="114"/>
        <end position="166"/>
    </location>
</feature>
<keyword evidence="5" id="KW-1015">Disulfide bond</keyword>
<dbReference type="InterPro" id="IPR050918">
    <property type="entry name" value="CNF-like_PLA2_Inhibitor"/>
</dbReference>
<name>A0AAW1AXJ9_CROAD</name>
<feature type="domain" description="Phospholipase A2 inhibitor N-terminal" evidence="8">
    <location>
        <begin position="206"/>
        <end position="287"/>
    </location>
</feature>
<dbReference type="GO" id="GO:0019834">
    <property type="term" value="F:phospholipase A2 inhibitor activity"/>
    <property type="evidence" value="ECO:0007669"/>
    <property type="project" value="UniProtKB-KW"/>
</dbReference>
<evidence type="ECO:0000259" key="8">
    <source>
        <dbReference type="Pfam" id="PF02988"/>
    </source>
</evidence>
<dbReference type="GO" id="GO:0005576">
    <property type="term" value="C:extracellular region"/>
    <property type="evidence" value="ECO:0007669"/>
    <property type="project" value="UniProtKB-SubCell"/>
</dbReference>
<proteinExistence type="inferred from homology"/>
<sequence>METSLPVFLLALLVIRGLSLECEECIGIDDCSGDKLPCGLGKDKCSVTNMALPIGLSVTIKSCVSSDVCDKGVQVINLGQRKYVIAHLRCCEGDGCRDIPPSISELPKKAAENGKQCPACLAIQGTCDEKVIDCREDELYCAGGLIVTSTLEFSLKGCANKAFCDSLLYVFLSRLTWASITLFSTMKSLLFCCLLGTFLATGMCIECEVCMRPGDRCNGSMMACKDDEDTCVMFQTELLFAPLSFTFTSKMCSTSDTCHLDYVETNLPYELAVRSKRACCVGDACQTMTPVVLERHDNRYNGLQCPGCIGFGSHECNEKLVSCRDTENQCLSLTGKNIYILANDITMKGCATESLCTLLQKKIFSAIAEWDLDVKCTPVFPQSSQ</sequence>
<keyword evidence="10" id="KW-1185">Reference proteome</keyword>
<keyword evidence="3" id="KW-0964">Secreted</keyword>
<dbReference type="Pfam" id="PF02988">
    <property type="entry name" value="PLA2_inh"/>
    <property type="match status" value="2"/>
</dbReference>
<evidence type="ECO:0000256" key="2">
    <source>
        <dbReference type="ARBA" id="ARBA00006570"/>
    </source>
</evidence>
<evidence type="ECO:0000256" key="4">
    <source>
        <dbReference type="ARBA" id="ARBA00023005"/>
    </source>
</evidence>
<organism evidence="9 10">
    <name type="scientific">Crotalus adamanteus</name>
    <name type="common">Eastern diamondback rattlesnake</name>
    <dbReference type="NCBI Taxonomy" id="8729"/>
    <lineage>
        <taxon>Eukaryota</taxon>
        <taxon>Metazoa</taxon>
        <taxon>Chordata</taxon>
        <taxon>Craniata</taxon>
        <taxon>Vertebrata</taxon>
        <taxon>Euteleostomi</taxon>
        <taxon>Lepidosauria</taxon>
        <taxon>Squamata</taxon>
        <taxon>Bifurcata</taxon>
        <taxon>Unidentata</taxon>
        <taxon>Episquamata</taxon>
        <taxon>Toxicofera</taxon>
        <taxon>Serpentes</taxon>
        <taxon>Colubroidea</taxon>
        <taxon>Viperidae</taxon>
        <taxon>Crotalinae</taxon>
        <taxon>Crotalus</taxon>
    </lineage>
</organism>
<feature type="signal peptide" evidence="6">
    <location>
        <begin position="1"/>
        <end position="19"/>
    </location>
</feature>
<dbReference type="AlphaFoldDB" id="A0AAW1AXJ9"/>
<evidence type="ECO:0000259" key="7">
    <source>
        <dbReference type="Pfam" id="PF00021"/>
    </source>
</evidence>
<feature type="chain" id="PRO_5043732507" evidence="6">
    <location>
        <begin position="20"/>
        <end position="385"/>
    </location>
</feature>
<dbReference type="PANTHER" id="PTHR20914:SF30">
    <property type="entry name" value="LY6_PLAUR DOMAIN CONTAINING 9"/>
    <property type="match status" value="1"/>
</dbReference>
<feature type="domain" description="Phospholipase A2 inhibitor N-terminal" evidence="8">
    <location>
        <begin position="21"/>
        <end position="97"/>
    </location>
</feature>
<evidence type="ECO:0000256" key="5">
    <source>
        <dbReference type="ARBA" id="ARBA00023157"/>
    </source>
</evidence>
<dbReference type="Pfam" id="PF00021">
    <property type="entry name" value="UPAR_LY6"/>
    <property type="match status" value="2"/>
</dbReference>
<reference evidence="9 10" key="1">
    <citation type="journal article" date="2024" name="Proc. Natl. Acad. Sci. U.S.A.">
        <title>The genetic regulatory architecture and epigenomic basis for age-related changes in rattlesnake venom.</title>
        <authorList>
            <person name="Hogan M.P."/>
            <person name="Holding M.L."/>
            <person name="Nystrom G.S."/>
            <person name="Colston T.J."/>
            <person name="Bartlett D.A."/>
            <person name="Mason A.J."/>
            <person name="Ellsworth S.A."/>
            <person name="Rautsaw R.M."/>
            <person name="Lawrence K.C."/>
            <person name="Strickland J.L."/>
            <person name="He B."/>
            <person name="Fraser P."/>
            <person name="Margres M.J."/>
            <person name="Gilbert D.M."/>
            <person name="Gibbs H.L."/>
            <person name="Parkinson C.L."/>
            <person name="Rokyta D.R."/>
        </authorList>
    </citation>
    <scope>NUCLEOTIDE SEQUENCE [LARGE SCALE GENOMIC DNA]</scope>
    <source>
        <strain evidence="9">DRR0105</strain>
    </source>
</reference>
<gene>
    <name evidence="9" type="ORF">NXF25_014990</name>
</gene>
<evidence type="ECO:0000313" key="10">
    <source>
        <dbReference type="Proteomes" id="UP001474421"/>
    </source>
</evidence>
<dbReference type="Gene3D" id="2.10.60.10">
    <property type="entry name" value="CD59"/>
    <property type="match status" value="4"/>
</dbReference>
<evidence type="ECO:0000256" key="1">
    <source>
        <dbReference type="ARBA" id="ARBA00004613"/>
    </source>
</evidence>
<dbReference type="PANTHER" id="PTHR20914">
    <property type="entry name" value="LY6/PLAUR DOMAIN-CONTAINING PROTEIN 8"/>
    <property type="match status" value="1"/>
</dbReference>
<evidence type="ECO:0000256" key="6">
    <source>
        <dbReference type="SAM" id="SignalP"/>
    </source>
</evidence>
<dbReference type="InterPro" id="IPR016054">
    <property type="entry name" value="LY6_UPA_recep-like"/>
</dbReference>
<keyword evidence="6" id="KW-0732">Signal</keyword>
<accession>A0AAW1AXJ9</accession>
<dbReference type="InterPro" id="IPR045860">
    <property type="entry name" value="Snake_toxin-like_sf"/>
</dbReference>
<keyword evidence="4 9" id="KW-0593">Phospholipase A2 inhibitor</keyword>
<comment type="subcellular location">
    <subcellularLocation>
        <location evidence="1">Secreted</location>
    </subcellularLocation>
</comment>
<dbReference type="CDD" id="cd23588">
    <property type="entry name" value="TFP_LU_ECD_PLIG"/>
    <property type="match status" value="1"/>
</dbReference>
<dbReference type="Proteomes" id="UP001474421">
    <property type="component" value="Unassembled WGS sequence"/>
</dbReference>
<comment type="similarity">
    <text evidence="2">Belongs to the CNF-like-inhibitor family.</text>
</comment>
<feature type="domain" description="UPAR/Ly6" evidence="7">
    <location>
        <begin position="301"/>
        <end position="365"/>
    </location>
</feature>
<dbReference type="InterPro" id="IPR004126">
    <property type="entry name" value="PLipase_A2_inh_N"/>
</dbReference>
<dbReference type="CDD" id="cd23572">
    <property type="entry name" value="TFP_LU_ECD_PINLYP_rpt2"/>
    <property type="match status" value="1"/>
</dbReference>